<organism evidence="1 2">
    <name type="scientific">Hygrophoropsis aurantiaca</name>
    <dbReference type="NCBI Taxonomy" id="72124"/>
    <lineage>
        <taxon>Eukaryota</taxon>
        <taxon>Fungi</taxon>
        <taxon>Dikarya</taxon>
        <taxon>Basidiomycota</taxon>
        <taxon>Agaricomycotina</taxon>
        <taxon>Agaricomycetes</taxon>
        <taxon>Agaricomycetidae</taxon>
        <taxon>Boletales</taxon>
        <taxon>Coniophorineae</taxon>
        <taxon>Hygrophoropsidaceae</taxon>
        <taxon>Hygrophoropsis</taxon>
    </lineage>
</organism>
<dbReference type="Proteomes" id="UP000790377">
    <property type="component" value="Unassembled WGS sequence"/>
</dbReference>
<dbReference type="EMBL" id="MU269019">
    <property type="protein sequence ID" value="KAH7903370.1"/>
    <property type="molecule type" value="Genomic_DNA"/>
</dbReference>
<sequence length="181" mass="20079">MVQEAIDRKAAKDSNAKLTVDAYLAARKDTMGIKPSLVFARSAVGLNVGDILLDEPSVKGMEEATANLLIISNDLYSYKKELAEDNGAPHNLLTVLMQQDPQLDLQGAIDFAGQLFDSTLARFKACRTSLPSVDKETDKMLAVYVDMMVDMFTGNIEWCLIAPRYRLFDCEEHKQKGIMAL</sequence>
<accession>A0ACB7ZQ76</accession>
<evidence type="ECO:0000313" key="2">
    <source>
        <dbReference type="Proteomes" id="UP000790377"/>
    </source>
</evidence>
<reference evidence="1" key="1">
    <citation type="journal article" date="2021" name="New Phytol.">
        <title>Evolutionary innovations through gain and loss of genes in the ectomycorrhizal Boletales.</title>
        <authorList>
            <person name="Wu G."/>
            <person name="Miyauchi S."/>
            <person name="Morin E."/>
            <person name="Kuo A."/>
            <person name="Drula E."/>
            <person name="Varga T."/>
            <person name="Kohler A."/>
            <person name="Feng B."/>
            <person name="Cao Y."/>
            <person name="Lipzen A."/>
            <person name="Daum C."/>
            <person name="Hundley H."/>
            <person name="Pangilinan J."/>
            <person name="Johnson J."/>
            <person name="Barry K."/>
            <person name="LaButti K."/>
            <person name="Ng V."/>
            <person name="Ahrendt S."/>
            <person name="Min B."/>
            <person name="Choi I.G."/>
            <person name="Park H."/>
            <person name="Plett J.M."/>
            <person name="Magnuson J."/>
            <person name="Spatafora J.W."/>
            <person name="Nagy L.G."/>
            <person name="Henrissat B."/>
            <person name="Grigoriev I.V."/>
            <person name="Yang Z.L."/>
            <person name="Xu J."/>
            <person name="Martin F.M."/>
        </authorList>
    </citation>
    <scope>NUCLEOTIDE SEQUENCE</scope>
    <source>
        <strain evidence="1">ATCC 28755</strain>
    </source>
</reference>
<comment type="caution">
    <text evidence="1">The sequence shown here is derived from an EMBL/GenBank/DDBJ whole genome shotgun (WGS) entry which is preliminary data.</text>
</comment>
<protein>
    <submittedName>
        <fullName evidence="1">Isoprenoid synthase domain-containing protein</fullName>
    </submittedName>
</protein>
<proteinExistence type="predicted"/>
<evidence type="ECO:0000313" key="1">
    <source>
        <dbReference type="EMBL" id="KAH7903370.1"/>
    </source>
</evidence>
<keyword evidence="2" id="KW-1185">Reference proteome</keyword>
<gene>
    <name evidence="1" type="ORF">BJ138DRAFT_158182</name>
</gene>
<name>A0ACB7ZQ76_9AGAM</name>